<comment type="caution">
    <text evidence="1">The sequence shown here is derived from an EMBL/GenBank/DDBJ whole genome shotgun (WGS) entry which is preliminary data.</text>
</comment>
<dbReference type="Proteomes" id="UP000478052">
    <property type="component" value="Unassembled WGS sequence"/>
</dbReference>
<dbReference type="GO" id="GO:0003676">
    <property type="term" value="F:nucleic acid binding"/>
    <property type="evidence" value="ECO:0007669"/>
    <property type="project" value="InterPro"/>
</dbReference>
<gene>
    <name evidence="1" type="ORF">FWK35_00036565</name>
</gene>
<proteinExistence type="predicted"/>
<dbReference type="EMBL" id="VUJU01011006">
    <property type="protein sequence ID" value="KAF0712230.1"/>
    <property type="molecule type" value="Genomic_DNA"/>
</dbReference>
<evidence type="ECO:0000313" key="2">
    <source>
        <dbReference type="Proteomes" id="UP000478052"/>
    </source>
</evidence>
<evidence type="ECO:0000313" key="1">
    <source>
        <dbReference type="EMBL" id="KAF0712230.1"/>
    </source>
</evidence>
<keyword evidence="2" id="KW-1185">Reference proteome</keyword>
<dbReference type="AlphaFoldDB" id="A0A6G0VWM6"/>
<sequence length="109" mass="12828">MDVFAFKMGHEVVQLPPYHCRYNPIEMIWAQAKRQVASKNTTFKIADVETLMHEAIDSVKKENWENCVRHTEKLQDEDYEKEKHREVILEPIILTIRPGDTSSDEDDII</sequence>
<dbReference type="PANTHER" id="PTHR33939:SF1">
    <property type="entry name" value="DUF4371 DOMAIN-CONTAINING PROTEIN"/>
    <property type="match status" value="1"/>
</dbReference>
<dbReference type="InterPro" id="IPR036397">
    <property type="entry name" value="RNaseH_sf"/>
</dbReference>
<reference evidence="1 2" key="1">
    <citation type="submission" date="2019-08" db="EMBL/GenBank/DDBJ databases">
        <title>Whole genome of Aphis craccivora.</title>
        <authorList>
            <person name="Voronova N.V."/>
            <person name="Shulinski R.S."/>
            <person name="Bandarenka Y.V."/>
            <person name="Zhorov D.G."/>
            <person name="Warner D."/>
        </authorList>
    </citation>
    <scope>NUCLEOTIDE SEQUENCE [LARGE SCALE GENOMIC DNA]</scope>
    <source>
        <strain evidence="1">180601</strain>
        <tissue evidence="1">Whole Body</tissue>
    </source>
</reference>
<organism evidence="1 2">
    <name type="scientific">Aphis craccivora</name>
    <name type="common">Cowpea aphid</name>
    <dbReference type="NCBI Taxonomy" id="307492"/>
    <lineage>
        <taxon>Eukaryota</taxon>
        <taxon>Metazoa</taxon>
        <taxon>Ecdysozoa</taxon>
        <taxon>Arthropoda</taxon>
        <taxon>Hexapoda</taxon>
        <taxon>Insecta</taxon>
        <taxon>Pterygota</taxon>
        <taxon>Neoptera</taxon>
        <taxon>Paraneoptera</taxon>
        <taxon>Hemiptera</taxon>
        <taxon>Sternorrhyncha</taxon>
        <taxon>Aphidomorpha</taxon>
        <taxon>Aphidoidea</taxon>
        <taxon>Aphididae</taxon>
        <taxon>Aphidini</taxon>
        <taxon>Aphis</taxon>
        <taxon>Aphis</taxon>
    </lineage>
</organism>
<protein>
    <submittedName>
        <fullName evidence="1">DDE 3 domain-containing protein</fullName>
    </submittedName>
</protein>
<dbReference type="OrthoDB" id="6618660at2759"/>
<dbReference type="PANTHER" id="PTHR33939">
    <property type="entry name" value="PROTEIN CBG22215"/>
    <property type="match status" value="1"/>
</dbReference>
<accession>A0A6G0VWM6</accession>
<name>A0A6G0VWM6_APHCR</name>
<dbReference type="Gene3D" id="3.30.420.10">
    <property type="entry name" value="Ribonuclease H-like superfamily/Ribonuclease H"/>
    <property type="match status" value="1"/>
</dbReference>